<accession>K9DSH5</accession>
<organism evidence="8 9">
    <name type="scientific">Bacteroides oleiciplenus YIT 12058</name>
    <dbReference type="NCBI Taxonomy" id="742727"/>
    <lineage>
        <taxon>Bacteria</taxon>
        <taxon>Pseudomonadati</taxon>
        <taxon>Bacteroidota</taxon>
        <taxon>Bacteroidia</taxon>
        <taxon>Bacteroidales</taxon>
        <taxon>Bacteroidaceae</taxon>
        <taxon>Bacteroides</taxon>
    </lineage>
</organism>
<evidence type="ECO:0000256" key="6">
    <source>
        <dbReference type="SAM" id="SignalP"/>
    </source>
</evidence>
<evidence type="ECO:0000256" key="2">
    <source>
        <dbReference type="ARBA" id="ARBA00022723"/>
    </source>
</evidence>
<dbReference type="InterPro" id="IPR024607">
    <property type="entry name" value="Sulfatase_CS"/>
</dbReference>
<evidence type="ECO:0000256" key="3">
    <source>
        <dbReference type="ARBA" id="ARBA00022801"/>
    </source>
</evidence>
<dbReference type="STRING" id="742727.HMPREF9447_05283"/>
<sequence>MVIKTMKSIPLLFAVGGVAISSVAHASSPQKLDEQKPNILLIMVDDLGLGDLSCQYARDLQTPNIDKLFSDGVRLNNFYANSSVSSPSRAGLLTGCYPDMVGVPGVIRTETTASWGYLSPEAILLPQMMKKAEYNTAIIGKWHLGLEEPNLPNSRGFDFFHGFLGDMMDNYYTHLRRGHNYMRLNEEVIEPTGHATDLFSSWALDYFDTMRKSKVPFFLYLAYNAPHVPLQPPTEWLERVREREPGISEKRAKLVALIEHLDYNIGRVYKALEESGQLDNTLIIFCSDNGGDAGAEANNGPVRGSKGDMYEGGIKVPCAVYWRNHLKPRSIDDLVIMSDIFPTLCDLVSIPVNHRIDGISLLPLFLGEKQCTDDRMIFWVRREHAELGGKTQNAVRYKNYKLLQNRSFDALEYFDLEKDSCESHSMKKDDMYTKLYRGMIDHYRVSGSVPWQKPLKY</sequence>
<dbReference type="SUPFAM" id="SSF53649">
    <property type="entry name" value="Alkaline phosphatase-like"/>
    <property type="match status" value="1"/>
</dbReference>
<dbReference type="OrthoDB" id="9765065at2"/>
<dbReference type="PROSITE" id="PS00523">
    <property type="entry name" value="SULFATASE_1"/>
    <property type="match status" value="1"/>
</dbReference>
<protein>
    <recommendedName>
        <fullName evidence="7">Sulfatase N-terminal domain-containing protein</fullName>
    </recommendedName>
</protein>
<comment type="caution">
    <text evidence="8">The sequence shown here is derived from an EMBL/GenBank/DDBJ whole genome shotgun (WGS) entry which is preliminary data.</text>
</comment>
<name>K9DSH5_9BACE</name>
<evidence type="ECO:0000256" key="1">
    <source>
        <dbReference type="ARBA" id="ARBA00008779"/>
    </source>
</evidence>
<dbReference type="Gene3D" id="3.40.720.10">
    <property type="entry name" value="Alkaline Phosphatase, subunit A"/>
    <property type="match status" value="1"/>
</dbReference>
<dbReference type="GO" id="GO:0004065">
    <property type="term" value="F:arylsulfatase activity"/>
    <property type="evidence" value="ECO:0007669"/>
    <property type="project" value="TreeGrafter"/>
</dbReference>
<dbReference type="InterPro" id="IPR050738">
    <property type="entry name" value="Sulfatase"/>
</dbReference>
<proteinExistence type="inferred from homology"/>
<dbReference type="PATRIC" id="fig|742727.4.peg.5399"/>
<dbReference type="eggNOG" id="COG3119">
    <property type="taxonomic scope" value="Bacteria"/>
</dbReference>
<comment type="PTM">
    <text evidence="5">The conversion to 3-oxoalanine (also known as C-formylglycine, FGly), of a serine or cysteine residue in prokaryotes and of a cysteine residue in eukaryotes, is critical for catalytic activity.</text>
</comment>
<keyword evidence="2" id="KW-0479">Metal-binding</keyword>
<feature type="signal peptide" evidence="6">
    <location>
        <begin position="1"/>
        <end position="26"/>
    </location>
</feature>
<dbReference type="AlphaFoldDB" id="K9DSH5"/>
<evidence type="ECO:0000256" key="5">
    <source>
        <dbReference type="PIRSR" id="PIRSR600917-52"/>
    </source>
</evidence>
<keyword evidence="9" id="KW-1185">Reference proteome</keyword>
<dbReference type="InterPro" id="IPR017850">
    <property type="entry name" value="Alkaline_phosphatase_core_sf"/>
</dbReference>
<dbReference type="Pfam" id="PF00884">
    <property type="entry name" value="Sulfatase"/>
    <property type="match status" value="1"/>
</dbReference>
<reference evidence="8 9" key="1">
    <citation type="submission" date="2012-09" db="EMBL/GenBank/DDBJ databases">
        <title>The Genome Sequence of Bacteroides oleiciplenus YIT 12058.</title>
        <authorList>
            <consortium name="The Broad Institute Genome Sequencing Platform"/>
            <person name="Earl A."/>
            <person name="Ward D."/>
            <person name="Feldgarden M."/>
            <person name="Gevers D."/>
            <person name="Morotomi M."/>
            <person name="Walker B."/>
            <person name="Young S.K."/>
            <person name="Zeng Q."/>
            <person name="Gargeya S."/>
            <person name="Fitzgerald M."/>
            <person name="Haas B."/>
            <person name="Abouelleil A."/>
            <person name="Alvarado L."/>
            <person name="Arachchi H.M."/>
            <person name="Berlin A.M."/>
            <person name="Chapman S.B."/>
            <person name="Goldberg J."/>
            <person name="Griggs A."/>
            <person name="Gujja S."/>
            <person name="Hansen M."/>
            <person name="Howarth C."/>
            <person name="Imamovic A."/>
            <person name="Larimer J."/>
            <person name="McCowen C."/>
            <person name="Montmayeur A."/>
            <person name="Murphy C."/>
            <person name="Neiman D."/>
            <person name="Pearson M."/>
            <person name="Priest M."/>
            <person name="Roberts A."/>
            <person name="Saif S."/>
            <person name="Shea T."/>
            <person name="Sisk P."/>
            <person name="Sykes S."/>
            <person name="Wortman J."/>
            <person name="Nusbaum C."/>
            <person name="Birren B."/>
        </authorList>
    </citation>
    <scope>NUCLEOTIDE SEQUENCE [LARGE SCALE GENOMIC DNA]</scope>
    <source>
        <strain evidence="8 9">YIT 12058</strain>
    </source>
</reference>
<dbReference type="PANTHER" id="PTHR42693">
    <property type="entry name" value="ARYLSULFATASE FAMILY MEMBER"/>
    <property type="match status" value="1"/>
</dbReference>
<dbReference type="InterPro" id="IPR000917">
    <property type="entry name" value="Sulfatase_N"/>
</dbReference>
<dbReference type="PANTHER" id="PTHR42693:SF53">
    <property type="entry name" value="ENDO-4-O-SULFATASE"/>
    <property type="match status" value="1"/>
</dbReference>
<feature type="domain" description="Sulfatase N-terminal" evidence="7">
    <location>
        <begin position="37"/>
        <end position="348"/>
    </location>
</feature>
<feature type="chain" id="PRO_5003928401" description="Sulfatase N-terminal domain-containing protein" evidence="6">
    <location>
        <begin position="27"/>
        <end position="457"/>
    </location>
</feature>
<evidence type="ECO:0000313" key="9">
    <source>
        <dbReference type="Proteomes" id="UP000009872"/>
    </source>
</evidence>
<evidence type="ECO:0000259" key="7">
    <source>
        <dbReference type="Pfam" id="PF00884"/>
    </source>
</evidence>
<comment type="similarity">
    <text evidence="1">Belongs to the sulfatase family.</text>
</comment>
<evidence type="ECO:0000313" key="8">
    <source>
        <dbReference type="EMBL" id="EKU87824.1"/>
    </source>
</evidence>
<dbReference type="HOGENOM" id="CLU_006332_10_4_10"/>
<keyword evidence="3" id="KW-0378">Hydrolase</keyword>
<feature type="modified residue" description="3-oxoalanine (Ser)" evidence="5">
    <location>
        <position position="85"/>
    </location>
</feature>
<keyword evidence="4" id="KW-0106">Calcium</keyword>
<evidence type="ECO:0000256" key="4">
    <source>
        <dbReference type="ARBA" id="ARBA00022837"/>
    </source>
</evidence>
<dbReference type="GO" id="GO:0046872">
    <property type="term" value="F:metal ion binding"/>
    <property type="evidence" value="ECO:0007669"/>
    <property type="project" value="UniProtKB-KW"/>
</dbReference>
<dbReference type="Proteomes" id="UP000009872">
    <property type="component" value="Unassembled WGS sequence"/>
</dbReference>
<keyword evidence="6" id="KW-0732">Signal</keyword>
<dbReference type="EMBL" id="ADLF01000024">
    <property type="protein sequence ID" value="EKU87824.1"/>
    <property type="molecule type" value="Genomic_DNA"/>
</dbReference>
<gene>
    <name evidence="8" type="ORF">HMPREF9447_05283</name>
</gene>